<evidence type="ECO:0000313" key="2">
    <source>
        <dbReference type="Proteomes" id="UP000199515"/>
    </source>
</evidence>
<keyword evidence="2" id="KW-1185">Reference proteome</keyword>
<accession>A0A1H3T9G9</accession>
<gene>
    <name evidence="1" type="ORF">SAMN05421504_1218</name>
</gene>
<name>A0A1H3T9G9_9PSEU</name>
<dbReference type="EMBL" id="FNON01000021">
    <property type="protein sequence ID" value="SDZ46973.1"/>
    <property type="molecule type" value="Genomic_DNA"/>
</dbReference>
<proteinExistence type="predicted"/>
<evidence type="ECO:0000313" key="1">
    <source>
        <dbReference type="EMBL" id="SDZ46973.1"/>
    </source>
</evidence>
<organism evidence="1 2">
    <name type="scientific">Amycolatopsis xylanica</name>
    <dbReference type="NCBI Taxonomy" id="589385"/>
    <lineage>
        <taxon>Bacteria</taxon>
        <taxon>Bacillati</taxon>
        <taxon>Actinomycetota</taxon>
        <taxon>Actinomycetes</taxon>
        <taxon>Pseudonocardiales</taxon>
        <taxon>Pseudonocardiaceae</taxon>
        <taxon>Amycolatopsis</taxon>
    </lineage>
</organism>
<reference evidence="1 2" key="1">
    <citation type="submission" date="2016-10" db="EMBL/GenBank/DDBJ databases">
        <authorList>
            <person name="de Groot N.N."/>
        </authorList>
    </citation>
    <scope>NUCLEOTIDE SEQUENCE [LARGE SCALE GENOMIC DNA]</scope>
    <source>
        <strain evidence="1 2">CPCC 202699</strain>
    </source>
</reference>
<dbReference type="Proteomes" id="UP000199515">
    <property type="component" value="Unassembled WGS sequence"/>
</dbReference>
<dbReference type="AlphaFoldDB" id="A0A1H3T9G9"/>
<protein>
    <submittedName>
        <fullName evidence="1">Uncharacterized protein</fullName>
    </submittedName>
</protein>
<sequence length="54" mass="5619">MTLPDLCSLVRFGRGLSVVSASFTTLKVANVALTTLGVPGTDKERGVSGLRGLR</sequence>